<dbReference type="InParanoid" id="Q2FL09"/>
<dbReference type="RefSeq" id="WP_011448656.1">
    <property type="nucleotide sequence ID" value="NC_007796.1"/>
</dbReference>
<protein>
    <submittedName>
        <fullName evidence="1">Uncharacterized protein</fullName>
    </submittedName>
</protein>
<dbReference type="AlphaFoldDB" id="Q2FL09"/>
<dbReference type="Proteomes" id="UP000001941">
    <property type="component" value="Chromosome"/>
</dbReference>
<evidence type="ECO:0000313" key="2">
    <source>
        <dbReference type="Proteomes" id="UP000001941"/>
    </source>
</evidence>
<gene>
    <name evidence="1" type="ordered locus">Mhun_1660</name>
</gene>
<dbReference type="EMBL" id="CP000254">
    <property type="protein sequence ID" value="ABD41391.1"/>
    <property type="molecule type" value="Genomic_DNA"/>
</dbReference>
<evidence type="ECO:0000313" key="1">
    <source>
        <dbReference type="EMBL" id="ABD41391.1"/>
    </source>
</evidence>
<name>Q2FL09_METHJ</name>
<accession>Q2FL09</accession>
<keyword evidence="2" id="KW-1185">Reference proteome</keyword>
<dbReference type="OrthoDB" id="116862at2157"/>
<dbReference type="EnsemblBacteria" id="ABD41391">
    <property type="protein sequence ID" value="ABD41391"/>
    <property type="gene ID" value="Mhun_1660"/>
</dbReference>
<dbReference type="GeneID" id="3924818"/>
<reference evidence="2" key="1">
    <citation type="journal article" date="2016" name="Stand. Genomic Sci.">
        <title>Complete genome sequence of Methanospirillum hungatei type strain JF1.</title>
        <authorList>
            <person name="Gunsalus R.P."/>
            <person name="Cook L.E."/>
            <person name="Crable B."/>
            <person name="Rohlin L."/>
            <person name="McDonald E."/>
            <person name="Mouttaki H."/>
            <person name="Sieber J.R."/>
            <person name="Poweleit N."/>
            <person name="Zhou H."/>
            <person name="Lapidus A.L."/>
            <person name="Daligault H.E."/>
            <person name="Land M."/>
            <person name="Gilna P."/>
            <person name="Ivanova N."/>
            <person name="Kyrpides N."/>
            <person name="Culley D.E."/>
            <person name="McInerney M.J."/>
        </authorList>
    </citation>
    <scope>NUCLEOTIDE SEQUENCE [LARGE SCALE GENOMIC DNA]</scope>
    <source>
        <strain evidence="2">ATCC 27890 / DSM 864 / NBRC 100397 / JF-1</strain>
    </source>
</reference>
<dbReference type="HOGENOM" id="CLU_935716_0_0_2"/>
<dbReference type="KEGG" id="mhu:Mhun_1660"/>
<sequence length="297" mass="34285">MTEGRTRGQGNNPGVTKRKIIEIILKQSEPTPEPLIRDSIASDLGIKEPKSTKIQLAAAKEEGILLKDTRSGVNYWDIDFTSEALLGYVIDIITLMPGKDRVPFFSSLYVQDLVLKMAGFLARTNHPKTRVGYYSTKLSEYWGFLKSEPIHETLDEELPDDVLRAVRFYQWVVTRSPSFFLYSFQDAAQIDPFLESILASYIHKAEWRDFDLLYFVGTMGLIIDYSRADERYRDEIAAFLGENSRDIFNHTSIKYPDRLFRNMIQAHEMMQERHTIPTTQGGSQKAFRTNLNMFEKL</sequence>
<organism evidence="1 2">
    <name type="scientific">Methanospirillum hungatei JF-1 (strain ATCC 27890 / DSM 864 / NBRC 100397 / JF-1)</name>
    <dbReference type="NCBI Taxonomy" id="323259"/>
    <lineage>
        <taxon>Archaea</taxon>
        <taxon>Methanobacteriati</taxon>
        <taxon>Methanobacteriota</taxon>
        <taxon>Stenosarchaea group</taxon>
        <taxon>Methanomicrobia</taxon>
        <taxon>Methanomicrobiales</taxon>
        <taxon>Methanospirillaceae</taxon>
        <taxon>Methanospirillum</taxon>
    </lineage>
</organism>
<dbReference type="STRING" id="323259.Mhun_1660"/>
<proteinExistence type="predicted"/>